<feature type="compositionally biased region" description="Polar residues" evidence="1">
    <location>
        <begin position="265"/>
        <end position="275"/>
    </location>
</feature>
<dbReference type="GeneID" id="112870468"/>
<dbReference type="AlphaFoldDB" id="A0A6P6IR87"/>
<dbReference type="CTD" id="160777"/>
<gene>
    <name evidence="3" type="primary">CCDC60</name>
</gene>
<organism evidence="2 3">
    <name type="scientific">Puma concolor</name>
    <name type="common">Mountain lion</name>
    <name type="synonym">Felis concolor</name>
    <dbReference type="NCBI Taxonomy" id="9696"/>
    <lineage>
        <taxon>Eukaryota</taxon>
        <taxon>Metazoa</taxon>
        <taxon>Chordata</taxon>
        <taxon>Craniata</taxon>
        <taxon>Vertebrata</taxon>
        <taxon>Euteleostomi</taxon>
        <taxon>Mammalia</taxon>
        <taxon>Eutheria</taxon>
        <taxon>Laurasiatheria</taxon>
        <taxon>Carnivora</taxon>
        <taxon>Feliformia</taxon>
        <taxon>Felidae</taxon>
        <taxon>Felinae</taxon>
        <taxon>Puma</taxon>
    </lineage>
</organism>
<evidence type="ECO:0000256" key="1">
    <source>
        <dbReference type="SAM" id="MobiDB-lite"/>
    </source>
</evidence>
<keyword evidence="2" id="KW-1185">Reference proteome</keyword>
<accession>A0A6P6IR87</accession>
<dbReference type="KEGG" id="pcoo:112870468"/>
<dbReference type="RefSeq" id="XP_025789398.1">
    <property type="nucleotide sequence ID" value="XM_025933613.1"/>
</dbReference>
<dbReference type="InterPro" id="IPR031526">
    <property type="entry name" value="DUF4698"/>
</dbReference>
<evidence type="ECO:0000313" key="2">
    <source>
        <dbReference type="Proteomes" id="UP000515131"/>
    </source>
</evidence>
<evidence type="ECO:0000313" key="3">
    <source>
        <dbReference type="RefSeq" id="XP_025789398.1"/>
    </source>
</evidence>
<dbReference type="Pfam" id="PF15769">
    <property type="entry name" value="DUF4698"/>
    <property type="match status" value="1"/>
</dbReference>
<proteinExistence type="predicted"/>
<sequence length="551" mass="63145">MTKIPATKKVQSVPNAGALWPFYASEHLIQVPDKPMKSIKYMDKEIISLKKDLARSRMLIRSVKTGRSYFSMLQEESALKKKQQYLQQLKEEERHKFQPAKKISEVHYGDILLTTYDQAKVRKMGAGVVLRPFTPVHSCIISSSLPEAHVEPLFRQLCALHWLLEALTIDHAHHTMKPVITCWNPKRFQQTQIFIVGGPGVNSVEQEIDTCNVGSNQETKKFKIPILRVTNRKPSRRGSTLSLSRTSGASSPQSSMMSMNPGSDEPQSVITQATGSKDIEDNESSSTKPDEEPLHINLQKLLEMVREDARRTVIMENGMHKKAPSILSMLKQTNSDSAYKDVQTTRKSSERSSNTSGESHTLLIQKKSKSRTNRDIIQCKSGVCNTMRAKFYSVAQEAGFCLQDKMEILMKRQEERGLQKFHSFVFVSNFKKDIAKMRHQVSMIKGDAKEIADHWYFDLLSKLPKDLKNFRPVKKILAKLQKFGENLDLRIRPHVLLKVLQDLRIWELCSPDIAVAIEFVREHIIHMSQEDYINWLQNRINIPIRSHSLRT</sequence>
<name>A0A6P6IR87_PUMCO</name>
<reference evidence="3" key="1">
    <citation type="submission" date="2025-08" db="UniProtKB">
        <authorList>
            <consortium name="RefSeq"/>
        </authorList>
    </citation>
    <scope>IDENTIFICATION</scope>
    <source>
        <tissue evidence="3">Blood</tissue>
    </source>
</reference>
<feature type="compositionally biased region" description="Low complexity" evidence="1">
    <location>
        <begin position="237"/>
        <end position="263"/>
    </location>
</feature>
<feature type="region of interest" description="Disordered" evidence="1">
    <location>
        <begin position="332"/>
        <end position="369"/>
    </location>
</feature>
<dbReference type="PANTHER" id="PTHR34754">
    <property type="entry name" value="COILED-COIL DOMAIN-CONTAINING PROTEIN 60"/>
    <property type="match status" value="1"/>
</dbReference>
<protein>
    <submittedName>
        <fullName evidence="3">Coiled-coil domain-containing protein 60</fullName>
    </submittedName>
</protein>
<feature type="region of interest" description="Disordered" evidence="1">
    <location>
        <begin position="226"/>
        <end position="296"/>
    </location>
</feature>
<dbReference type="Proteomes" id="UP000515131">
    <property type="component" value="Unplaced"/>
</dbReference>
<dbReference type="PANTHER" id="PTHR34754:SF1">
    <property type="entry name" value="COILED-COIL DOMAIN-CONTAINING PROTEIN 60"/>
    <property type="match status" value="1"/>
</dbReference>